<dbReference type="Pfam" id="PF00300">
    <property type="entry name" value="His_Phos_1"/>
    <property type="match status" value="2"/>
</dbReference>
<organism evidence="3 4">
    <name type="scientific">Aeromicrobium halocynthiae</name>
    <dbReference type="NCBI Taxonomy" id="560557"/>
    <lineage>
        <taxon>Bacteria</taxon>
        <taxon>Bacillati</taxon>
        <taxon>Actinomycetota</taxon>
        <taxon>Actinomycetes</taxon>
        <taxon>Propionibacteriales</taxon>
        <taxon>Nocardioidaceae</taxon>
        <taxon>Aeromicrobium</taxon>
    </lineage>
</organism>
<name>A0ABN2VUU8_9ACTN</name>
<dbReference type="Gene3D" id="3.40.50.1240">
    <property type="entry name" value="Phosphoglycerate mutase-like"/>
    <property type="match status" value="2"/>
</dbReference>
<evidence type="ECO:0000313" key="3">
    <source>
        <dbReference type="EMBL" id="GAA2073682.1"/>
    </source>
</evidence>
<keyword evidence="4" id="KW-1185">Reference proteome</keyword>
<dbReference type="CDD" id="cd07067">
    <property type="entry name" value="HP_PGM_like"/>
    <property type="match status" value="1"/>
</dbReference>
<dbReference type="InterPro" id="IPR050275">
    <property type="entry name" value="PGM_Phosphatase"/>
</dbReference>
<reference evidence="3 4" key="1">
    <citation type="journal article" date="2019" name="Int. J. Syst. Evol. Microbiol.">
        <title>The Global Catalogue of Microorganisms (GCM) 10K type strain sequencing project: providing services to taxonomists for standard genome sequencing and annotation.</title>
        <authorList>
            <consortium name="The Broad Institute Genomics Platform"/>
            <consortium name="The Broad Institute Genome Sequencing Center for Infectious Disease"/>
            <person name="Wu L."/>
            <person name="Ma J."/>
        </authorList>
    </citation>
    <scope>NUCLEOTIDE SEQUENCE [LARGE SCALE GENOMIC DNA]</scope>
    <source>
        <strain evidence="3 4">JCM 15749</strain>
    </source>
</reference>
<dbReference type="InterPro" id="IPR013078">
    <property type="entry name" value="His_Pase_superF_clade-1"/>
</dbReference>
<dbReference type="InterPro" id="IPR029033">
    <property type="entry name" value="His_PPase_superfam"/>
</dbReference>
<keyword evidence="2" id="KW-0413">Isomerase</keyword>
<sequence length="157" mass="16638">MIVLMRHGESTWNAAGRMQYQNPQPPLTPRGRDQVTAAAAVLAGLVGSVITSPATRARQSAQIIADVLALPLVEDPRLVELGRGESLDTLSRRVLAVVDDVRATGPERPVLLVTHGDVIAHAARLLADVPLPLPTNASAVRLVPREGTPAWALDALC</sequence>
<keyword evidence="1" id="KW-0324">Glycolysis</keyword>
<comment type="caution">
    <text evidence="3">The sequence shown here is derived from an EMBL/GenBank/DDBJ whole genome shotgun (WGS) entry which is preliminary data.</text>
</comment>
<dbReference type="RefSeq" id="WP_344325294.1">
    <property type="nucleotide sequence ID" value="NZ_BAAAPY010000002.1"/>
</dbReference>
<gene>
    <name evidence="3" type="ORF">GCM10009821_10090</name>
</gene>
<dbReference type="SUPFAM" id="SSF53254">
    <property type="entry name" value="Phosphoglycerate mutase-like"/>
    <property type="match status" value="1"/>
</dbReference>
<accession>A0ABN2VUU8</accession>
<dbReference type="PROSITE" id="PS00175">
    <property type="entry name" value="PG_MUTASE"/>
    <property type="match status" value="1"/>
</dbReference>
<dbReference type="InterPro" id="IPR001345">
    <property type="entry name" value="PG/BPGM_mutase_AS"/>
</dbReference>
<evidence type="ECO:0000256" key="1">
    <source>
        <dbReference type="ARBA" id="ARBA00023152"/>
    </source>
</evidence>
<dbReference type="PANTHER" id="PTHR48100:SF1">
    <property type="entry name" value="HISTIDINE PHOSPHATASE FAMILY PROTEIN-RELATED"/>
    <property type="match status" value="1"/>
</dbReference>
<dbReference type="SMART" id="SM00855">
    <property type="entry name" value="PGAM"/>
    <property type="match status" value="1"/>
</dbReference>
<evidence type="ECO:0000256" key="2">
    <source>
        <dbReference type="ARBA" id="ARBA00023235"/>
    </source>
</evidence>
<dbReference type="EMBL" id="BAAAPY010000002">
    <property type="protein sequence ID" value="GAA2073682.1"/>
    <property type="molecule type" value="Genomic_DNA"/>
</dbReference>
<protein>
    <recommendedName>
        <fullName evidence="5">Histidine phosphatase family protein</fullName>
    </recommendedName>
</protein>
<dbReference type="Proteomes" id="UP001501480">
    <property type="component" value="Unassembled WGS sequence"/>
</dbReference>
<evidence type="ECO:0000313" key="4">
    <source>
        <dbReference type="Proteomes" id="UP001501480"/>
    </source>
</evidence>
<evidence type="ECO:0008006" key="5">
    <source>
        <dbReference type="Google" id="ProtNLM"/>
    </source>
</evidence>
<proteinExistence type="predicted"/>
<dbReference type="PANTHER" id="PTHR48100">
    <property type="entry name" value="BROAD-SPECIFICITY PHOSPHATASE YOR283W-RELATED"/>
    <property type="match status" value="1"/>
</dbReference>